<dbReference type="STRING" id="1618646.UW57_C0015G0003"/>
<protein>
    <submittedName>
        <fullName evidence="1">Plasmid stabilization system</fullName>
    </submittedName>
</protein>
<dbReference type="InterPro" id="IPR035093">
    <property type="entry name" value="RelE/ParE_toxin_dom_sf"/>
</dbReference>
<dbReference type="Gene3D" id="3.30.2310.20">
    <property type="entry name" value="RelE-like"/>
    <property type="match status" value="1"/>
</dbReference>
<reference evidence="1 2" key="1">
    <citation type="journal article" date="2015" name="Nature">
        <title>rRNA introns, odd ribosomes, and small enigmatic genomes across a large radiation of phyla.</title>
        <authorList>
            <person name="Brown C.T."/>
            <person name="Hug L.A."/>
            <person name="Thomas B.C."/>
            <person name="Sharon I."/>
            <person name="Castelle C.J."/>
            <person name="Singh A."/>
            <person name="Wilkins M.J."/>
            <person name="Williams K.H."/>
            <person name="Banfield J.F."/>
        </authorList>
    </citation>
    <scope>NUCLEOTIDE SEQUENCE [LARGE SCALE GENOMIC DNA]</scope>
</reference>
<sequence length="124" mass="14935">MARGSKRRAFKSKTRQRRIQKRQNFFCLFASVFALIYMALEQIHYTSDFRKAYKKLPRNIQNIVDRKDKIFRQNPFNPSLNAHKLHGPLAGLWSFWITRDYRVLFEFVKNGAIFYDIGTHEIYK</sequence>
<organism evidence="1 2">
    <name type="scientific">Candidatus Giovannonibacteria bacterium GW2011_GWA1_44_29</name>
    <dbReference type="NCBI Taxonomy" id="1618646"/>
    <lineage>
        <taxon>Bacteria</taxon>
        <taxon>Candidatus Giovannoniibacteriota</taxon>
    </lineage>
</organism>
<accession>A0A0G1IT27</accession>
<comment type="caution">
    <text evidence="1">The sequence shown here is derived from an EMBL/GenBank/DDBJ whole genome shotgun (WGS) entry which is preliminary data.</text>
</comment>
<gene>
    <name evidence="1" type="ORF">UW57_C0015G0003</name>
</gene>
<evidence type="ECO:0000313" key="1">
    <source>
        <dbReference type="EMBL" id="KKT62556.1"/>
    </source>
</evidence>
<name>A0A0G1IT27_9BACT</name>
<proteinExistence type="predicted"/>
<evidence type="ECO:0000313" key="2">
    <source>
        <dbReference type="Proteomes" id="UP000034652"/>
    </source>
</evidence>
<dbReference type="EMBL" id="LCIV01000015">
    <property type="protein sequence ID" value="KKT62556.1"/>
    <property type="molecule type" value="Genomic_DNA"/>
</dbReference>
<dbReference type="AlphaFoldDB" id="A0A0G1IT27"/>
<dbReference type="Proteomes" id="UP000034652">
    <property type="component" value="Unassembled WGS sequence"/>
</dbReference>
<dbReference type="SUPFAM" id="SSF143011">
    <property type="entry name" value="RelE-like"/>
    <property type="match status" value="1"/>
</dbReference>